<dbReference type="PANTHER" id="PTHR43859">
    <property type="entry name" value="ACYL-ACTIVATING ENZYME"/>
    <property type="match status" value="1"/>
</dbReference>
<sequence>MVPRKVPDYPGVDQSGSWYSVLTPLTFLERSGRYFKDKVAVVYRGERKSYGEFRDEVFRQANALKNSALSKEGKVSFISRNRPEFLASFFGVPWAGGVLVPINFRLSPKEISYIINHSESEFVVVDEPFLDQLRPVKDEVKAKIVLLEDESSPSKEEIRKELVWKTYAEFLKEGSPTPLPIPVEDEYSMITLYYTSGTTGLPKGVMHHHRGAFLNAMGEALEHQMDLNSVYLWTLPMFHAAGWGFPWATVAVGATNVCLDKVDPTVVHKLIEEEGVTHMSGAPTVYVNLVDYMKRNNLKFSRRVHMLIAGAAPAPATLRAVQELGGYMCHVYGLTETYGPHSICEWRKEWDLLSLEEQAKLKARQGVPYVGFEMDVFDSEDRPVPWDGKTIGEVVMRGHNVALGYYKNPEKTAESFRNGWFRSGDAAVVHPDGYVEVVDRFKDLINTGGEKVSSIMVEKTLMELPGVKAVAVYGTPDEKWGEVVTARIELMEGAELTAEEVIKFCKEKLAHFECPKIVEFGPIPTTATGKMQKYILRNEAWRKFRESVGKGVNS</sequence>
<feature type="domain" description="AMP-binding enzyme C-terminal" evidence="6">
    <location>
        <begin position="457"/>
        <end position="530"/>
    </location>
</feature>
<dbReference type="HOGENOM" id="CLU_000022_59_5_2"/>
<dbReference type="AlphaFoldDB" id="H2C151"/>
<evidence type="ECO:0000256" key="4">
    <source>
        <dbReference type="ARBA" id="ARBA00023098"/>
    </source>
</evidence>
<keyword evidence="8" id="KW-1185">Reference proteome</keyword>
<dbReference type="PANTHER" id="PTHR43859:SF4">
    <property type="entry name" value="BUTANOATE--COA LIGASE AAE1-RELATED"/>
    <property type="match status" value="1"/>
</dbReference>
<keyword evidence="3" id="KW-0276">Fatty acid metabolism</keyword>
<dbReference type="PROSITE" id="PS00455">
    <property type="entry name" value="AMP_BINDING"/>
    <property type="match status" value="1"/>
</dbReference>
<dbReference type="CDD" id="cd12118">
    <property type="entry name" value="ttLC_FACS_AEE21_like"/>
    <property type="match status" value="1"/>
</dbReference>
<evidence type="ECO:0000313" key="7">
    <source>
        <dbReference type="EMBL" id="EHP71147.1"/>
    </source>
</evidence>
<dbReference type="InterPro" id="IPR042099">
    <property type="entry name" value="ANL_N_sf"/>
</dbReference>
<dbReference type="Gene3D" id="3.40.50.12780">
    <property type="entry name" value="N-terminal domain of ligase-like"/>
    <property type="match status" value="1"/>
</dbReference>
<comment type="similarity">
    <text evidence="1">Belongs to the ATP-dependent AMP-binding enzyme family.</text>
</comment>
<evidence type="ECO:0000256" key="3">
    <source>
        <dbReference type="ARBA" id="ARBA00022832"/>
    </source>
</evidence>
<dbReference type="RefSeq" id="WP_009072308.1">
    <property type="nucleotide sequence ID" value="NZ_JH597761.1"/>
</dbReference>
<reference evidence="7 8" key="1">
    <citation type="submission" date="2012-01" db="EMBL/GenBank/DDBJ databases">
        <title>Improved High-Quality Draft sequence of Metallosphaera yellowstonensis MK1.</title>
        <authorList>
            <consortium name="US DOE Joint Genome Institute"/>
            <person name="Lucas S."/>
            <person name="Han J."/>
            <person name="Cheng J.-F."/>
            <person name="Goodwin L."/>
            <person name="Pitluck S."/>
            <person name="Peters L."/>
            <person name="Teshima H."/>
            <person name="Detter J.C."/>
            <person name="Han C."/>
            <person name="Tapia R."/>
            <person name="Land M."/>
            <person name="Hauser L."/>
            <person name="Kyrpides N."/>
            <person name="Kozubal M."/>
            <person name="Macur R.E."/>
            <person name="Jay Z."/>
            <person name="Inskeep W."/>
            <person name="Woyke T."/>
        </authorList>
    </citation>
    <scope>NUCLEOTIDE SEQUENCE [LARGE SCALE GENOMIC DNA]</scope>
    <source>
        <strain evidence="7 8">MK1</strain>
    </source>
</reference>
<evidence type="ECO:0000259" key="5">
    <source>
        <dbReference type="Pfam" id="PF00501"/>
    </source>
</evidence>
<dbReference type="Proteomes" id="UP000003980">
    <property type="component" value="Unassembled WGS sequence"/>
</dbReference>
<dbReference type="eggNOG" id="arCOG00856">
    <property type="taxonomic scope" value="Archaea"/>
</dbReference>
<dbReference type="Pfam" id="PF13193">
    <property type="entry name" value="AMP-binding_C"/>
    <property type="match status" value="1"/>
</dbReference>
<protein>
    <submittedName>
        <fullName evidence="7">Acyl-CoA synthetase (AMP-forming)/AMP-acid ligase II</fullName>
    </submittedName>
</protein>
<dbReference type="InterPro" id="IPR020845">
    <property type="entry name" value="AMP-binding_CS"/>
</dbReference>
<keyword evidence="2 7" id="KW-0436">Ligase</keyword>
<dbReference type="STRING" id="671065.MetMK1DRAFT_00016510"/>
<name>H2C151_9CREN</name>
<evidence type="ECO:0000256" key="2">
    <source>
        <dbReference type="ARBA" id="ARBA00022598"/>
    </source>
</evidence>
<proteinExistence type="inferred from homology"/>
<feature type="domain" description="AMP-dependent synthetase/ligase" evidence="5">
    <location>
        <begin position="29"/>
        <end position="406"/>
    </location>
</feature>
<dbReference type="SUPFAM" id="SSF56801">
    <property type="entry name" value="Acetyl-CoA synthetase-like"/>
    <property type="match status" value="1"/>
</dbReference>
<dbReference type="InterPro" id="IPR000873">
    <property type="entry name" value="AMP-dep_synth/lig_dom"/>
</dbReference>
<keyword evidence="4" id="KW-0443">Lipid metabolism</keyword>
<dbReference type="OrthoDB" id="193284at2157"/>
<dbReference type="Gene3D" id="3.30.300.30">
    <property type="match status" value="1"/>
</dbReference>
<accession>H2C151</accession>
<dbReference type="EMBL" id="JH597761">
    <property type="protein sequence ID" value="EHP71147.1"/>
    <property type="molecule type" value="Genomic_DNA"/>
</dbReference>
<dbReference type="InterPro" id="IPR025110">
    <property type="entry name" value="AMP-bd_C"/>
</dbReference>
<evidence type="ECO:0000313" key="8">
    <source>
        <dbReference type="Proteomes" id="UP000003980"/>
    </source>
</evidence>
<evidence type="ECO:0000259" key="6">
    <source>
        <dbReference type="Pfam" id="PF13193"/>
    </source>
</evidence>
<dbReference type="InterPro" id="IPR045851">
    <property type="entry name" value="AMP-bd_C_sf"/>
</dbReference>
<dbReference type="GO" id="GO:0016874">
    <property type="term" value="F:ligase activity"/>
    <property type="evidence" value="ECO:0007669"/>
    <property type="project" value="UniProtKB-KW"/>
</dbReference>
<dbReference type="GO" id="GO:0006631">
    <property type="term" value="P:fatty acid metabolic process"/>
    <property type="evidence" value="ECO:0007669"/>
    <property type="project" value="UniProtKB-KW"/>
</dbReference>
<organism evidence="7 8">
    <name type="scientific">Metallosphaera yellowstonensis MK1</name>
    <dbReference type="NCBI Taxonomy" id="671065"/>
    <lineage>
        <taxon>Archaea</taxon>
        <taxon>Thermoproteota</taxon>
        <taxon>Thermoprotei</taxon>
        <taxon>Sulfolobales</taxon>
        <taxon>Sulfolobaceae</taxon>
        <taxon>Metallosphaera</taxon>
    </lineage>
</organism>
<evidence type="ECO:0000256" key="1">
    <source>
        <dbReference type="ARBA" id="ARBA00006432"/>
    </source>
</evidence>
<dbReference type="Pfam" id="PF00501">
    <property type="entry name" value="AMP-binding"/>
    <property type="match status" value="1"/>
</dbReference>
<gene>
    <name evidence="7" type="ORF">MetMK1DRAFT_00016510</name>
</gene>